<keyword evidence="3" id="KW-1185">Reference proteome</keyword>
<organism evidence="3 4">
    <name type="scientific">Ditylenchus dipsaci</name>
    <dbReference type="NCBI Taxonomy" id="166011"/>
    <lineage>
        <taxon>Eukaryota</taxon>
        <taxon>Metazoa</taxon>
        <taxon>Ecdysozoa</taxon>
        <taxon>Nematoda</taxon>
        <taxon>Chromadorea</taxon>
        <taxon>Rhabditida</taxon>
        <taxon>Tylenchina</taxon>
        <taxon>Tylenchomorpha</taxon>
        <taxon>Sphaerularioidea</taxon>
        <taxon>Anguinidae</taxon>
        <taxon>Anguininae</taxon>
        <taxon>Ditylenchus</taxon>
    </lineage>
</organism>
<evidence type="ECO:0000256" key="1">
    <source>
        <dbReference type="SAM" id="MobiDB-lite"/>
    </source>
</evidence>
<feature type="signal peptide" evidence="2">
    <location>
        <begin position="1"/>
        <end position="18"/>
    </location>
</feature>
<reference evidence="4" key="1">
    <citation type="submission" date="2022-11" db="UniProtKB">
        <authorList>
            <consortium name="WormBaseParasite"/>
        </authorList>
    </citation>
    <scope>IDENTIFICATION</scope>
</reference>
<accession>A0A915CM20</accession>
<proteinExistence type="predicted"/>
<dbReference type="WBParaSite" id="jg10412">
    <property type="protein sequence ID" value="jg10412"/>
    <property type="gene ID" value="jg10412"/>
</dbReference>
<sequence length="445" mass="49549">MKFLVLKILCSQVADVSACGSGRKRKKTALINSSQVLSLLDDVAAAGSGREQKKTTRKIDEEIELFRTATRSVAPPATTRVLKSETTRDVQLPFFLVDKVRVVRRYLEDRQITYPMDQVEKQTVLLREIFPCSAAVHCKISRDARRTLGYRSKLASALQQGKEVTSESRRPRSSGHPSTPPTERIRKKRWKAIGTLVDKDVKSVESEMKDVCPDLLQDVSNKLLGRVVPKIVFLMLVRLVATNRNCLRESVKRDLTDVVVSVSSNYRSLLDSLPGSSIVILDGKQEVGCALRSLNIADVEGCRLLVLLNYNFVETSGVANELFGDPSIRFLLRTTQAPLIDECCVLHEKIPESMHVALFFFKNSNQPSNASSLVGEMCRCDLRFSDVIVGAEFDELYKLLGAEQAISVVAQLSAENDFVLDSILRNIASFKKISLMVTNAEHKSA</sequence>
<dbReference type="Proteomes" id="UP000887574">
    <property type="component" value="Unplaced"/>
</dbReference>
<evidence type="ECO:0000313" key="3">
    <source>
        <dbReference type="Proteomes" id="UP000887574"/>
    </source>
</evidence>
<keyword evidence="2" id="KW-0732">Signal</keyword>
<protein>
    <submittedName>
        <fullName evidence="4">Uncharacterized protein</fullName>
    </submittedName>
</protein>
<evidence type="ECO:0000313" key="4">
    <source>
        <dbReference type="WBParaSite" id="jg10412"/>
    </source>
</evidence>
<name>A0A915CM20_9BILA</name>
<feature type="chain" id="PRO_5037552094" evidence="2">
    <location>
        <begin position="19"/>
        <end position="445"/>
    </location>
</feature>
<evidence type="ECO:0000256" key="2">
    <source>
        <dbReference type="SAM" id="SignalP"/>
    </source>
</evidence>
<feature type="region of interest" description="Disordered" evidence="1">
    <location>
        <begin position="159"/>
        <end position="185"/>
    </location>
</feature>
<dbReference type="AlphaFoldDB" id="A0A915CM20"/>